<keyword evidence="5 7" id="KW-0472">Membrane</keyword>
<dbReference type="AlphaFoldDB" id="A0A2G8JIG3"/>
<dbReference type="InterPro" id="IPR000301">
    <property type="entry name" value="Tetraspanin_animals"/>
</dbReference>
<dbReference type="GO" id="GO:0005886">
    <property type="term" value="C:plasma membrane"/>
    <property type="evidence" value="ECO:0007669"/>
    <property type="project" value="TreeGrafter"/>
</dbReference>
<proteinExistence type="inferred from homology"/>
<sequence length="243" mass="26579">MGDESCGTRCVQFILFMLNFIFFLCGVGLVVVSIFIWLGPVEAFNFNVIDLANILDNVYLEVGCFIMMGAGVIIIFFAIIGCCGAFLLNRLLLGLYFLIIILLFFAQLAGAVLAAIYSAEIDTFLSSEATDMLQTKYKHGNDSYSLAIDSFQMKFDCCGINGREDYDDLDKGIPGSCCGKDRTSDGKCVDADIAQSGCREELKAFLTQNTTIIGATLVGVACLELFLMVFAVLLCRNASEKDY</sequence>
<keyword evidence="3 7" id="KW-0812">Transmembrane</keyword>
<dbReference type="InterPro" id="IPR018499">
    <property type="entry name" value="Tetraspanin/Peripherin"/>
</dbReference>
<protein>
    <recommendedName>
        <fullName evidence="7">Tetraspanin</fullName>
    </recommendedName>
</protein>
<comment type="similarity">
    <text evidence="2 7">Belongs to the tetraspanin (TM4SF) family.</text>
</comment>
<evidence type="ECO:0000256" key="7">
    <source>
        <dbReference type="RuleBase" id="RU361218"/>
    </source>
</evidence>
<gene>
    <name evidence="8" type="ORF">BSL78_27657</name>
</gene>
<dbReference type="PANTHER" id="PTHR19282:SF519">
    <property type="entry name" value="TETRASPANIN"/>
    <property type="match status" value="1"/>
</dbReference>
<organism evidence="8 9">
    <name type="scientific">Stichopus japonicus</name>
    <name type="common">Sea cucumber</name>
    <dbReference type="NCBI Taxonomy" id="307972"/>
    <lineage>
        <taxon>Eukaryota</taxon>
        <taxon>Metazoa</taxon>
        <taxon>Echinodermata</taxon>
        <taxon>Eleutherozoa</taxon>
        <taxon>Echinozoa</taxon>
        <taxon>Holothuroidea</taxon>
        <taxon>Aspidochirotacea</taxon>
        <taxon>Aspidochirotida</taxon>
        <taxon>Stichopodidae</taxon>
        <taxon>Apostichopus</taxon>
    </lineage>
</organism>
<feature type="transmembrane region" description="Helical" evidence="7">
    <location>
        <begin position="95"/>
        <end position="117"/>
    </location>
</feature>
<keyword evidence="9" id="KW-1185">Reference proteome</keyword>
<keyword evidence="4 7" id="KW-1133">Transmembrane helix</keyword>
<keyword evidence="6" id="KW-1015">Disulfide bond</keyword>
<evidence type="ECO:0000256" key="5">
    <source>
        <dbReference type="ARBA" id="ARBA00023136"/>
    </source>
</evidence>
<comment type="subcellular location">
    <subcellularLocation>
        <location evidence="1 7">Membrane</location>
        <topology evidence="1 7">Multi-pass membrane protein</topology>
    </subcellularLocation>
</comment>
<feature type="disulfide bond" evidence="6">
    <location>
        <begin position="158"/>
        <end position="178"/>
    </location>
</feature>
<dbReference type="PIRSF" id="PIRSF002419">
    <property type="entry name" value="Tetraspanin"/>
    <property type="match status" value="1"/>
</dbReference>
<evidence type="ECO:0000256" key="1">
    <source>
        <dbReference type="ARBA" id="ARBA00004141"/>
    </source>
</evidence>
<dbReference type="CDD" id="cd03127">
    <property type="entry name" value="tetraspanin_LEL"/>
    <property type="match status" value="1"/>
</dbReference>
<dbReference type="PRINTS" id="PR00259">
    <property type="entry name" value="TMFOUR"/>
</dbReference>
<feature type="transmembrane region" description="Helical" evidence="7">
    <location>
        <begin position="212"/>
        <end position="235"/>
    </location>
</feature>
<dbReference type="STRING" id="307972.A0A2G8JIG3"/>
<feature type="transmembrane region" description="Helical" evidence="7">
    <location>
        <begin position="58"/>
        <end position="88"/>
    </location>
</feature>
<dbReference type="SUPFAM" id="SSF48652">
    <property type="entry name" value="Tetraspanin"/>
    <property type="match status" value="1"/>
</dbReference>
<dbReference type="OrthoDB" id="10033535at2759"/>
<dbReference type="EMBL" id="MRZV01001881">
    <property type="protein sequence ID" value="PIK35525.1"/>
    <property type="molecule type" value="Genomic_DNA"/>
</dbReference>
<dbReference type="Proteomes" id="UP000230750">
    <property type="component" value="Unassembled WGS sequence"/>
</dbReference>
<dbReference type="Pfam" id="PF00335">
    <property type="entry name" value="Tetraspanin"/>
    <property type="match status" value="1"/>
</dbReference>
<name>A0A2G8JIG3_STIJA</name>
<reference evidence="8 9" key="1">
    <citation type="journal article" date="2017" name="PLoS Biol.">
        <title>The sea cucumber genome provides insights into morphological evolution and visceral regeneration.</title>
        <authorList>
            <person name="Zhang X."/>
            <person name="Sun L."/>
            <person name="Yuan J."/>
            <person name="Sun Y."/>
            <person name="Gao Y."/>
            <person name="Zhang L."/>
            <person name="Li S."/>
            <person name="Dai H."/>
            <person name="Hamel J.F."/>
            <person name="Liu C."/>
            <person name="Yu Y."/>
            <person name="Liu S."/>
            <person name="Lin W."/>
            <person name="Guo K."/>
            <person name="Jin S."/>
            <person name="Xu P."/>
            <person name="Storey K.B."/>
            <person name="Huan P."/>
            <person name="Zhang T."/>
            <person name="Zhou Y."/>
            <person name="Zhang J."/>
            <person name="Lin C."/>
            <person name="Li X."/>
            <person name="Xing L."/>
            <person name="Huo D."/>
            <person name="Sun M."/>
            <person name="Wang L."/>
            <person name="Mercier A."/>
            <person name="Li F."/>
            <person name="Yang H."/>
            <person name="Xiang J."/>
        </authorList>
    </citation>
    <scope>NUCLEOTIDE SEQUENCE [LARGE SCALE GENOMIC DNA]</scope>
    <source>
        <strain evidence="8">Shaxun</strain>
        <tissue evidence="8">Muscle</tissue>
    </source>
</reference>
<dbReference type="Gene3D" id="1.10.1450.10">
    <property type="entry name" value="Tetraspanin"/>
    <property type="match status" value="1"/>
</dbReference>
<accession>A0A2G8JIG3</accession>
<comment type="caution">
    <text evidence="8">The sequence shown here is derived from an EMBL/GenBank/DDBJ whole genome shotgun (WGS) entry which is preliminary data.</text>
</comment>
<evidence type="ECO:0000313" key="9">
    <source>
        <dbReference type="Proteomes" id="UP000230750"/>
    </source>
</evidence>
<dbReference type="InterPro" id="IPR008952">
    <property type="entry name" value="Tetraspanin_EC2_sf"/>
</dbReference>
<evidence type="ECO:0000313" key="8">
    <source>
        <dbReference type="EMBL" id="PIK35525.1"/>
    </source>
</evidence>
<evidence type="ECO:0000256" key="2">
    <source>
        <dbReference type="ARBA" id="ARBA00006840"/>
    </source>
</evidence>
<evidence type="ECO:0000256" key="4">
    <source>
        <dbReference type="ARBA" id="ARBA00022989"/>
    </source>
</evidence>
<dbReference type="PANTHER" id="PTHR19282">
    <property type="entry name" value="TETRASPANIN"/>
    <property type="match status" value="1"/>
</dbReference>
<evidence type="ECO:0000256" key="3">
    <source>
        <dbReference type="ARBA" id="ARBA00022692"/>
    </source>
</evidence>
<feature type="transmembrane region" description="Helical" evidence="7">
    <location>
        <begin position="12"/>
        <end position="38"/>
    </location>
</feature>
<evidence type="ECO:0000256" key="6">
    <source>
        <dbReference type="PIRSR" id="PIRSR002419-1"/>
    </source>
</evidence>